<dbReference type="Gene3D" id="3.40.50.300">
    <property type="entry name" value="P-loop containing nucleotide triphosphate hydrolases"/>
    <property type="match status" value="1"/>
</dbReference>
<evidence type="ECO:0000259" key="11">
    <source>
        <dbReference type="PROSITE" id="PS50893"/>
    </source>
</evidence>
<evidence type="ECO:0000256" key="6">
    <source>
        <dbReference type="ARBA" id="ARBA00022741"/>
    </source>
</evidence>
<dbReference type="Proteomes" id="UP000295361">
    <property type="component" value="Unassembled WGS sequence"/>
</dbReference>
<sequence length="351" mass="38493">MIRISKVSKTFQINGEPRTALDNISLEIRAGEVFGIIGRSGAGKSTLVRTLNLLERPSSGQIIVGGQDITALDSAGLQRLRRRVGMVFQHFNLLQAKTVAENIRFPLKLGGELSAAQMDARVEELLQLVGLAEQRHQHPAQLSGGQKQRVGIARALANQPDVLLCDEATSALDPETTQSILRLLLDINRRLQLTIVLITHEMDVIRAVCDRVAILERGQLIETGEVADVFLFPQHAVTRALLAESHQAGATDLQSLRAELGASTHGPLLRLSFLDEAATQPLLSQLSLELHLQLNVLQGTIGRIKGRPFGQLVVELLHTEQDPTLLAKLQQALRQRDIRFELLDEPLEAAA</sequence>
<dbReference type="GO" id="GO:0016887">
    <property type="term" value="F:ATP hydrolysis activity"/>
    <property type="evidence" value="ECO:0007669"/>
    <property type="project" value="InterPro"/>
</dbReference>
<dbReference type="GO" id="GO:0006865">
    <property type="term" value="P:amino acid transport"/>
    <property type="evidence" value="ECO:0007669"/>
    <property type="project" value="UniProtKB-KW"/>
</dbReference>
<dbReference type="GO" id="GO:0005886">
    <property type="term" value="C:plasma membrane"/>
    <property type="evidence" value="ECO:0007669"/>
    <property type="project" value="UniProtKB-ARBA"/>
</dbReference>
<dbReference type="InterPro" id="IPR017871">
    <property type="entry name" value="ABC_transporter-like_CS"/>
</dbReference>
<comment type="caution">
    <text evidence="12">The sequence shown here is derived from an EMBL/GenBank/DDBJ whole genome shotgun (WGS) entry which is preliminary data.</text>
</comment>
<dbReference type="SMART" id="SM00930">
    <property type="entry name" value="NIL"/>
    <property type="match status" value="1"/>
</dbReference>
<feature type="domain" description="ABC transporter" evidence="11">
    <location>
        <begin position="2"/>
        <end position="242"/>
    </location>
</feature>
<organism evidence="12 13">
    <name type="scientific">Roseateles toxinivorans</name>
    <dbReference type="NCBI Taxonomy" id="270368"/>
    <lineage>
        <taxon>Bacteria</taxon>
        <taxon>Pseudomonadati</taxon>
        <taxon>Pseudomonadota</taxon>
        <taxon>Betaproteobacteria</taxon>
        <taxon>Burkholderiales</taxon>
        <taxon>Sphaerotilaceae</taxon>
        <taxon>Roseateles</taxon>
    </lineage>
</organism>
<dbReference type="FunCoup" id="A0A4R6QQA7">
    <property type="interactions" value="252"/>
</dbReference>
<keyword evidence="7 12" id="KW-0067">ATP-binding</keyword>
<dbReference type="SUPFAM" id="SSF55021">
    <property type="entry name" value="ACT-like"/>
    <property type="match status" value="1"/>
</dbReference>
<dbReference type="Gene3D" id="3.30.70.260">
    <property type="match status" value="1"/>
</dbReference>
<evidence type="ECO:0000256" key="9">
    <source>
        <dbReference type="ARBA" id="ARBA00022970"/>
    </source>
</evidence>
<evidence type="ECO:0000256" key="1">
    <source>
        <dbReference type="ARBA" id="ARBA00002579"/>
    </source>
</evidence>
<evidence type="ECO:0000256" key="7">
    <source>
        <dbReference type="ARBA" id="ARBA00022840"/>
    </source>
</evidence>
<dbReference type="InterPro" id="IPR003593">
    <property type="entry name" value="AAA+_ATPase"/>
</dbReference>
<dbReference type="SUPFAM" id="SSF52540">
    <property type="entry name" value="P-loop containing nucleoside triphosphate hydrolases"/>
    <property type="match status" value="1"/>
</dbReference>
<evidence type="ECO:0000313" key="12">
    <source>
        <dbReference type="EMBL" id="TDP72649.1"/>
    </source>
</evidence>
<dbReference type="PANTHER" id="PTHR43166:SF30">
    <property type="entry name" value="METHIONINE IMPORT ATP-BINDING PROTEIN METN"/>
    <property type="match status" value="1"/>
</dbReference>
<evidence type="ECO:0000256" key="8">
    <source>
        <dbReference type="ARBA" id="ARBA00022967"/>
    </source>
</evidence>
<evidence type="ECO:0000256" key="2">
    <source>
        <dbReference type="ARBA" id="ARBA00005417"/>
    </source>
</evidence>
<evidence type="ECO:0000256" key="5">
    <source>
        <dbReference type="ARBA" id="ARBA00022475"/>
    </source>
</evidence>
<reference evidence="12 13" key="1">
    <citation type="submission" date="2019-03" db="EMBL/GenBank/DDBJ databases">
        <title>Genomic Encyclopedia of Type Strains, Phase IV (KMG-IV): sequencing the most valuable type-strain genomes for metagenomic binning, comparative biology and taxonomic classification.</title>
        <authorList>
            <person name="Goeker M."/>
        </authorList>
    </citation>
    <scope>NUCLEOTIDE SEQUENCE [LARGE SCALE GENOMIC DNA]</scope>
    <source>
        <strain evidence="12 13">DSM 16998</strain>
    </source>
</reference>
<dbReference type="FunFam" id="3.40.50.300:FF:000056">
    <property type="entry name" value="Cell division ATP-binding protein FtsE"/>
    <property type="match status" value="1"/>
</dbReference>
<dbReference type="Pfam" id="PF09383">
    <property type="entry name" value="NIL"/>
    <property type="match status" value="1"/>
</dbReference>
<keyword evidence="4" id="KW-0813">Transport</keyword>
<dbReference type="InterPro" id="IPR041701">
    <property type="entry name" value="MetN_ABC"/>
</dbReference>
<dbReference type="Pfam" id="PF00005">
    <property type="entry name" value="ABC_tran"/>
    <property type="match status" value="1"/>
</dbReference>
<dbReference type="InterPro" id="IPR018449">
    <property type="entry name" value="NIL_domain"/>
</dbReference>
<evidence type="ECO:0000256" key="3">
    <source>
        <dbReference type="ARBA" id="ARBA00020019"/>
    </source>
</evidence>
<keyword evidence="13" id="KW-1185">Reference proteome</keyword>
<keyword evidence="8" id="KW-1278">Translocase</keyword>
<dbReference type="PROSITE" id="PS00211">
    <property type="entry name" value="ABC_TRANSPORTER_1"/>
    <property type="match status" value="1"/>
</dbReference>
<keyword evidence="9" id="KW-0029">Amino-acid transport</keyword>
<keyword evidence="10" id="KW-0472">Membrane</keyword>
<dbReference type="InterPro" id="IPR003439">
    <property type="entry name" value="ABC_transporter-like_ATP-bd"/>
</dbReference>
<evidence type="ECO:0000256" key="10">
    <source>
        <dbReference type="ARBA" id="ARBA00023136"/>
    </source>
</evidence>
<dbReference type="InterPro" id="IPR045865">
    <property type="entry name" value="ACT-like_dom_sf"/>
</dbReference>
<dbReference type="InterPro" id="IPR050086">
    <property type="entry name" value="MetN_ABC_transporter-like"/>
</dbReference>
<keyword evidence="5" id="KW-1003">Cell membrane</keyword>
<accession>A0A4R6QQA7</accession>
<evidence type="ECO:0000313" key="13">
    <source>
        <dbReference type="Proteomes" id="UP000295361"/>
    </source>
</evidence>
<dbReference type="GO" id="GO:0005524">
    <property type="term" value="F:ATP binding"/>
    <property type="evidence" value="ECO:0007669"/>
    <property type="project" value="UniProtKB-KW"/>
</dbReference>
<keyword evidence="6" id="KW-0547">Nucleotide-binding</keyword>
<proteinExistence type="inferred from homology"/>
<dbReference type="PANTHER" id="PTHR43166">
    <property type="entry name" value="AMINO ACID IMPORT ATP-BINDING PROTEIN"/>
    <property type="match status" value="1"/>
</dbReference>
<dbReference type="AlphaFoldDB" id="A0A4R6QQA7"/>
<dbReference type="OrthoDB" id="9802264at2"/>
<protein>
    <recommendedName>
        <fullName evidence="3">Cell division ATP-binding protein FtsE</fullName>
    </recommendedName>
</protein>
<dbReference type="PROSITE" id="PS50893">
    <property type="entry name" value="ABC_TRANSPORTER_2"/>
    <property type="match status" value="1"/>
</dbReference>
<dbReference type="CDD" id="cd03258">
    <property type="entry name" value="ABC_MetN_methionine_transporter"/>
    <property type="match status" value="1"/>
</dbReference>
<dbReference type="SMART" id="SM00382">
    <property type="entry name" value="AAA"/>
    <property type="match status" value="1"/>
</dbReference>
<name>A0A4R6QQA7_9BURK</name>
<dbReference type="InParanoid" id="A0A4R6QQA7"/>
<dbReference type="InterPro" id="IPR027417">
    <property type="entry name" value="P-loop_NTPase"/>
</dbReference>
<comment type="function">
    <text evidence="1">Part of the ABC transporter FtsEX involved in cellular division. Important for assembly or stability of the septal ring.</text>
</comment>
<dbReference type="EMBL" id="SNXS01000002">
    <property type="protein sequence ID" value="TDP72649.1"/>
    <property type="molecule type" value="Genomic_DNA"/>
</dbReference>
<gene>
    <name evidence="12" type="ORF">DES47_102394</name>
</gene>
<evidence type="ECO:0000256" key="4">
    <source>
        <dbReference type="ARBA" id="ARBA00022448"/>
    </source>
</evidence>
<comment type="similarity">
    <text evidence="2">Belongs to the ABC transporter superfamily.</text>
</comment>
<dbReference type="RefSeq" id="WP_133700101.1">
    <property type="nucleotide sequence ID" value="NZ_SNXS01000002.1"/>
</dbReference>